<keyword evidence="5" id="KW-0539">Nucleus</keyword>
<feature type="compositionally biased region" description="Low complexity" evidence="6">
    <location>
        <begin position="277"/>
        <end position="303"/>
    </location>
</feature>
<dbReference type="SUPFAM" id="SSF47459">
    <property type="entry name" value="HLH, helix-loop-helix DNA-binding domain"/>
    <property type="match status" value="1"/>
</dbReference>
<dbReference type="GO" id="GO:0005634">
    <property type="term" value="C:nucleus"/>
    <property type="evidence" value="ECO:0007669"/>
    <property type="project" value="UniProtKB-SubCell"/>
</dbReference>
<feature type="domain" description="BHLH" evidence="7">
    <location>
        <begin position="75"/>
        <end position="126"/>
    </location>
</feature>
<dbReference type="Pfam" id="PF00010">
    <property type="entry name" value="HLH"/>
    <property type="match status" value="1"/>
</dbReference>
<sequence>MSTIQLLCKSENNMNNNNIFQASNHLKEIEQETIRLKREEGGGQIIIQAMAQPQQLQIQQQNGEQRQMDHDEKKMRRQIANSNERRRMQSINAGFQSLRQLLPHHEGEKLSKAAILQQTAEYIDRLELEKQQLFATNQHLQRLVDSMGGTNNNNNNNNNNNECPQQQIIQQITSSPSTGTAIKKRKLDQVMTVQTISDSSDEGLGSMSPEPVTQMIFQNGTNASSTITKTHLVSASVTTINVKDYVNLQNQMETERRHRLQLEEQLKQLEMQVYSSQHQQQQQQQQQVQQQQQHTPQPQQNYQHQEDMDEVDGQHMDMNGTIEEKIILRQPDGQDIQYIGTVPHSSQYVVVSTSTPGSSPKHITIVNEDDDNSRTLSSDELHKEDDVKLVLRKLSPKLQQIRMPSILEQAIKAEPKVEVERINSPCIMPMIEENVGIHSPPIHTQRITSPPTSAVTIRTTYPNNSHQRPNLETIVEAIRHLEGDAFDMDEETATTTATIKPHQHQQQQHVITQEVPLALTTSNKYQQQPTNGQVKEPFKFRQSATSQSGLPTFVSVPSHQQQQQLKVQQYQQRPGVIVVKQNS</sequence>
<dbReference type="PROSITE" id="PS50888">
    <property type="entry name" value="BHLH"/>
    <property type="match status" value="1"/>
</dbReference>
<name>A0A9P0NAG9_9DIPT</name>
<keyword evidence="3" id="KW-0238">DNA-binding</keyword>
<evidence type="ECO:0000256" key="2">
    <source>
        <dbReference type="ARBA" id="ARBA00023015"/>
    </source>
</evidence>
<gene>
    <name evidence="8" type="ORF">CHIRRI_LOCUS518</name>
</gene>
<comment type="subcellular location">
    <subcellularLocation>
        <location evidence="1">Nucleus</location>
    </subcellularLocation>
</comment>
<evidence type="ECO:0000256" key="6">
    <source>
        <dbReference type="SAM" id="MobiDB-lite"/>
    </source>
</evidence>
<evidence type="ECO:0000256" key="3">
    <source>
        <dbReference type="ARBA" id="ARBA00023125"/>
    </source>
</evidence>
<dbReference type="InterPro" id="IPR052207">
    <property type="entry name" value="Max-like/E-box_TFs"/>
</dbReference>
<accession>A0A9P0NAG9</accession>
<dbReference type="Proteomes" id="UP001153620">
    <property type="component" value="Chromosome 1"/>
</dbReference>
<dbReference type="CDD" id="cd11419">
    <property type="entry name" value="bHLHzip_TFAP4"/>
    <property type="match status" value="1"/>
</dbReference>
<reference evidence="8" key="1">
    <citation type="submission" date="2022-01" db="EMBL/GenBank/DDBJ databases">
        <authorList>
            <person name="King R."/>
        </authorList>
    </citation>
    <scope>NUCLEOTIDE SEQUENCE</scope>
</reference>
<feature type="region of interest" description="Disordered" evidence="6">
    <location>
        <begin position="277"/>
        <end position="305"/>
    </location>
</feature>
<dbReference type="OrthoDB" id="10253709at2759"/>
<keyword evidence="9" id="KW-1185">Reference proteome</keyword>
<keyword evidence="4" id="KW-0804">Transcription</keyword>
<evidence type="ECO:0000256" key="5">
    <source>
        <dbReference type="ARBA" id="ARBA00023242"/>
    </source>
</evidence>
<proteinExistence type="predicted"/>
<evidence type="ECO:0000256" key="4">
    <source>
        <dbReference type="ARBA" id="ARBA00023163"/>
    </source>
</evidence>
<dbReference type="PANTHER" id="PTHR15741:SF27">
    <property type="entry name" value="TRANSCRIPTION FACTOR AP-4"/>
    <property type="match status" value="1"/>
</dbReference>
<evidence type="ECO:0000259" key="7">
    <source>
        <dbReference type="PROSITE" id="PS50888"/>
    </source>
</evidence>
<evidence type="ECO:0000313" key="8">
    <source>
        <dbReference type="EMBL" id="CAH1708013.1"/>
    </source>
</evidence>
<dbReference type="AlphaFoldDB" id="A0A9P0NAG9"/>
<organism evidence="8 9">
    <name type="scientific">Chironomus riparius</name>
    <dbReference type="NCBI Taxonomy" id="315576"/>
    <lineage>
        <taxon>Eukaryota</taxon>
        <taxon>Metazoa</taxon>
        <taxon>Ecdysozoa</taxon>
        <taxon>Arthropoda</taxon>
        <taxon>Hexapoda</taxon>
        <taxon>Insecta</taxon>
        <taxon>Pterygota</taxon>
        <taxon>Neoptera</taxon>
        <taxon>Endopterygota</taxon>
        <taxon>Diptera</taxon>
        <taxon>Nematocera</taxon>
        <taxon>Chironomoidea</taxon>
        <taxon>Chironomidae</taxon>
        <taxon>Chironominae</taxon>
        <taxon>Chironomus</taxon>
    </lineage>
</organism>
<reference evidence="8" key="2">
    <citation type="submission" date="2022-10" db="EMBL/GenBank/DDBJ databases">
        <authorList>
            <consortium name="ENA_rothamsted_submissions"/>
            <consortium name="culmorum"/>
            <person name="King R."/>
        </authorList>
    </citation>
    <scope>NUCLEOTIDE SEQUENCE</scope>
</reference>
<dbReference type="InterPro" id="IPR011598">
    <property type="entry name" value="bHLH_dom"/>
</dbReference>
<dbReference type="GO" id="GO:0046983">
    <property type="term" value="F:protein dimerization activity"/>
    <property type="evidence" value="ECO:0007669"/>
    <property type="project" value="InterPro"/>
</dbReference>
<dbReference type="EMBL" id="OU895877">
    <property type="protein sequence ID" value="CAH1708013.1"/>
    <property type="molecule type" value="Genomic_DNA"/>
</dbReference>
<dbReference type="InterPro" id="IPR036638">
    <property type="entry name" value="HLH_DNA-bd_sf"/>
</dbReference>
<dbReference type="Gene3D" id="4.10.280.10">
    <property type="entry name" value="Helix-loop-helix DNA-binding domain"/>
    <property type="match status" value="1"/>
</dbReference>
<dbReference type="GO" id="GO:0000978">
    <property type="term" value="F:RNA polymerase II cis-regulatory region sequence-specific DNA binding"/>
    <property type="evidence" value="ECO:0007669"/>
    <property type="project" value="TreeGrafter"/>
</dbReference>
<dbReference type="GO" id="GO:0000981">
    <property type="term" value="F:DNA-binding transcription factor activity, RNA polymerase II-specific"/>
    <property type="evidence" value="ECO:0007669"/>
    <property type="project" value="TreeGrafter"/>
</dbReference>
<keyword evidence="2" id="KW-0805">Transcription regulation</keyword>
<dbReference type="PANTHER" id="PTHR15741">
    <property type="entry name" value="BASIC HELIX-LOOP-HELIX ZIP TRANSCRIPTION FACTOR"/>
    <property type="match status" value="1"/>
</dbReference>
<evidence type="ECO:0000313" key="9">
    <source>
        <dbReference type="Proteomes" id="UP001153620"/>
    </source>
</evidence>
<dbReference type="SMART" id="SM00353">
    <property type="entry name" value="HLH"/>
    <property type="match status" value="1"/>
</dbReference>
<protein>
    <recommendedName>
        <fullName evidence="7">BHLH domain-containing protein</fullName>
    </recommendedName>
</protein>
<evidence type="ECO:0000256" key="1">
    <source>
        <dbReference type="ARBA" id="ARBA00004123"/>
    </source>
</evidence>